<gene>
    <name evidence="2" type="ORF">B0T10DRAFT_487861</name>
</gene>
<evidence type="ECO:0000313" key="2">
    <source>
        <dbReference type="EMBL" id="KAH6889367.1"/>
    </source>
</evidence>
<dbReference type="Proteomes" id="UP000777438">
    <property type="component" value="Unassembled WGS sequence"/>
</dbReference>
<dbReference type="Gene3D" id="2.40.70.10">
    <property type="entry name" value="Acid Proteases"/>
    <property type="match status" value="2"/>
</dbReference>
<feature type="compositionally biased region" description="Acidic residues" evidence="1">
    <location>
        <begin position="1"/>
        <end position="17"/>
    </location>
</feature>
<keyword evidence="3" id="KW-1185">Reference proteome</keyword>
<evidence type="ECO:0000256" key="1">
    <source>
        <dbReference type="SAM" id="MobiDB-lite"/>
    </source>
</evidence>
<sequence length="596" mass="67760">MIFEEDDRYDGDYDPPDESPPGPFPFERVYPELTVDESPKWTDWEGFYHLLHEDKACFAGAWPLARRATVESMHQVQDALLLSAMDSRLFWGDASRLAKLVVPTGNEKILSSFEEPHPRDRQRKRLVLPIKVQAESNTTTIVTCPDSGSDENIVSLETVHKLEIEMEKSKAEPRKFCLANGKVVEAIGQVPMRFSFVAGSSRSSVEPSFFDCVFQVFASLAVPAIIGMEFLHMTETLSKHTDRLVEEYVSGMQSLRVSSIGTPKRNVICRLGTHIGCATADTGSDLDLISPDFAKSRAFEVHPAYERLEFADGSTGWTSGMISSSLSIGNIDDARGFQRRGWSIPRSLYVLENLNADIILGQDTIKELDIFRLHAESFIPSMPRFGESSLNIIRHIGGAERRASRLWSKLKAKRERGVEITKDGYAEHMMLEDQRENSRRESTRIDIEKKTGLEKEKAQKDEDDRIRIWEDSRERRAMSARFRQNQFDSHAIVDQTNLPYSCSVIGCVRWEQGNGFRTKNELILHGLFHDSRGLRCPFCPNQGLEHSTPDEFIRHLKNCHAFEDEDVPGVKELLVEGLSGRLKYSRFPFSLYQKES</sequence>
<accession>A0A9P8W455</accession>
<feature type="region of interest" description="Disordered" evidence="1">
    <location>
        <begin position="433"/>
        <end position="459"/>
    </location>
</feature>
<dbReference type="OrthoDB" id="6079484at2759"/>
<dbReference type="CDD" id="cd00303">
    <property type="entry name" value="retropepsin_like"/>
    <property type="match status" value="2"/>
</dbReference>
<proteinExistence type="predicted"/>
<protein>
    <submittedName>
        <fullName evidence="2">Uncharacterized protein</fullName>
    </submittedName>
</protein>
<dbReference type="AlphaFoldDB" id="A0A9P8W455"/>
<organism evidence="2 3">
    <name type="scientific">Thelonectria olida</name>
    <dbReference type="NCBI Taxonomy" id="1576542"/>
    <lineage>
        <taxon>Eukaryota</taxon>
        <taxon>Fungi</taxon>
        <taxon>Dikarya</taxon>
        <taxon>Ascomycota</taxon>
        <taxon>Pezizomycotina</taxon>
        <taxon>Sordariomycetes</taxon>
        <taxon>Hypocreomycetidae</taxon>
        <taxon>Hypocreales</taxon>
        <taxon>Nectriaceae</taxon>
        <taxon>Thelonectria</taxon>
    </lineage>
</organism>
<feature type="region of interest" description="Disordered" evidence="1">
    <location>
        <begin position="1"/>
        <end position="25"/>
    </location>
</feature>
<reference evidence="2 3" key="1">
    <citation type="journal article" date="2021" name="Nat. Commun.">
        <title>Genetic determinants of endophytism in the Arabidopsis root mycobiome.</title>
        <authorList>
            <person name="Mesny F."/>
            <person name="Miyauchi S."/>
            <person name="Thiergart T."/>
            <person name="Pickel B."/>
            <person name="Atanasova L."/>
            <person name="Karlsson M."/>
            <person name="Huettel B."/>
            <person name="Barry K.W."/>
            <person name="Haridas S."/>
            <person name="Chen C."/>
            <person name="Bauer D."/>
            <person name="Andreopoulos W."/>
            <person name="Pangilinan J."/>
            <person name="LaButti K."/>
            <person name="Riley R."/>
            <person name="Lipzen A."/>
            <person name="Clum A."/>
            <person name="Drula E."/>
            <person name="Henrissat B."/>
            <person name="Kohler A."/>
            <person name="Grigoriev I.V."/>
            <person name="Martin F.M."/>
            <person name="Hacquard S."/>
        </authorList>
    </citation>
    <scope>NUCLEOTIDE SEQUENCE [LARGE SCALE GENOMIC DNA]</scope>
    <source>
        <strain evidence="2 3">MPI-CAGE-CH-0241</strain>
    </source>
</reference>
<evidence type="ECO:0000313" key="3">
    <source>
        <dbReference type="Proteomes" id="UP000777438"/>
    </source>
</evidence>
<dbReference type="EMBL" id="JAGPYM010000011">
    <property type="protein sequence ID" value="KAH6889367.1"/>
    <property type="molecule type" value="Genomic_DNA"/>
</dbReference>
<comment type="caution">
    <text evidence="2">The sequence shown here is derived from an EMBL/GenBank/DDBJ whole genome shotgun (WGS) entry which is preliminary data.</text>
</comment>
<name>A0A9P8W455_9HYPO</name>
<dbReference type="InterPro" id="IPR021109">
    <property type="entry name" value="Peptidase_aspartic_dom_sf"/>
</dbReference>